<evidence type="ECO:0000256" key="1">
    <source>
        <dbReference type="SAM" id="MobiDB-lite"/>
    </source>
</evidence>
<name>A0A6J5LZH7_9CAUD</name>
<accession>A0A6J5LZH7</accession>
<proteinExistence type="predicted"/>
<feature type="compositionally biased region" description="Acidic residues" evidence="1">
    <location>
        <begin position="563"/>
        <end position="594"/>
    </location>
</feature>
<reference evidence="2" key="1">
    <citation type="submission" date="2020-04" db="EMBL/GenBank/DDBJ databases">
        <authorList>
            <person name="Chiriac C."/>
            <person name="Salcher M."/>
            <person name="Ghai R."/>
            <person name="Kavagutti S V."/>
        </authorList>
    </citation>
    <scope>NUCLEOTIDE SEQUENCE</scope>
</reference>
<gene>
    <name evidence="2" type="ORF">UFOVP329_18</name>
</gene>
<sequence>MKIKQLPLPQVGVVPGSNGATFASWAYANKNNVRFLRMSYNCDDDYRRGLDQFGEPIILPHEGEAQIGGATGTATTVQQSMAQGSAAGSLRYRRRVSMASPVPHFRSIVSQVAGYLTSAKPKRAESLASEFARVKMDEWVAATVYDSLKFGRAWIGVDSKRIEPDSRDARGQPIVTAAAARQQDPENQGRPYIVSAEPDSIVDYSVDYDDKSTFKQGRVYRVVIEYTQRSRESFASPEVESKFWIEWTDQWWAKYIEEVEISGEGKSQVAKTVLKIVEVQTHNFPACPWAFLDVMFPSMPLANMQRTHTNLISYKNEEHAQATFTQRYIVGVEGQGNSSIASGPGNTIFISNENAKVGSFGADPDQARSLAESADAIVTEMYEVACLDNTASKNVAEAATKKIRDMEPLYKYLEQATDSIETIDNWLATMLGILGAESELASQTTYSRQFDVASIGEMISIAKELATAPFVPPTLLRRVIERIIAKLEPFSDDREYAEEVARQFNITPSLVSSISELQREGILTPEMLVRAMGMPDDLKSALLSRMALHNAATETSQLVGDVGDPEMQDDDSEYESSESQDGEDNDEEDGGDNA</sequence>
<feature type="region of interest" description="Disordered" evidence="1">
    <location>
        <begin position="554"/>
        <end position="594"/>
    </location>
</feature>
<dbReference type="EMBL" id="LR796342">
    <property type="protein sequence ID" value="CAB4138256.1"/>
    <property type="molecule type" value="Genomic_DNA"/>
</dbReference>
<evidence type="ECO:0008006" key="3">
    <source>
        <dbReference type="Google" id="ProtNLM"/>
    </source>
</evidence>
<protein>
    <recommendedName>
        <fullName evidence="3">Portal protein</fullName>
    </recommendedName>
</protein>
<organism evidence="2">
    <name type="scientific">uncultured Caudovirales phage</name>
    <dbReference type="NCBI Taxonomy" id="2100421"/>
    <lineage>
        <taxon>Viruses</taxon>
        <taxon>Duplodnaviria</taxon>
        <taxon>Heunggongvirae</taxon>
        <taxon>Uroviricota</taxon>
        <taxon>Caudoviricetes</taxon>
        <taxon>Peduoviridae</taxon>
        <taxon>Maltschvirus</taxon>
        <taxon>Maltschvirus maltsch</taxon>
    </lineage>
</organism>
<evidence type="ECO:0000313" key="2">
    <source>
        <dbReference type="EMBL" id="CAB4138256.1"/>
    </source>
</evidence>